<evidence type="ECO:0000256" key="3">
    <source>
        <dbReference type="ARBA" id="ARBA00022519"/>
    </source>
</evidence>
<dbReference type="Pfam" id="PF03279">
    <property type="entry name" value="Lip_A_acyltrans"/>
    <property type="match status" value="1"/>
</dbReference>
<evidence type="ECO:0000256" key="2">
    <source>
        <dbReference type="ARBA" id="ARBA00022475"/>
    </source>
</evidence>
<keyword evidence="9" id="KW-1185">Reference proteome</keyword>
<dbReference type="PANTHER" id="PTHR30606">
    <property type="entry name" value="LIPID A BIOSYNTHESIS LAUROYL ACYLTRANSFERASE"/>
    <property type="match status" value="1"/>
</dbReference>
<dbReference type="OrthoDB" id="9803456at2"/>
<gene>
    <name evidence="8" type="ORF">SAMN04488068_1318</name>
</gene>
<dbReference type="GO" id="GO:0009247">
    <property type="term" value="P:glycolipid biosynthetic process"/>
    <property type="evidence" value="ECO:0007669"/>
    <property type="project" value="UniProtKB-ARBA"/>
</dbReference>
<evidence type="ECO:0000256" key="4">
    <source>
        <dbReference type="ARBA" id="ARBA00022679"/>
    </source>
</evidence>
<dbReference type="EMBL" id="FQWZ01000003">
    <property type="protein sequence ID" value="SHG77885.1"/>
    <property type="molecule type" value="Genomic_DNA"/>
</dbReference>
<evidence type="ECO:0000313" key="9">
    <source>
        <dbReference type="Proteomes" id="UP000199758"/>
    </source>
</evidence>
<dbReference type="CDD" id="cd07984">
    <property type="entry name" value="LPLAT_LABLAT-like"/>
    <property type="match status" value="1"/>
</dbReference>
<evidence type="ECO:0000313" key="8">
    <source>
        <dbReference type="EMBL" id="SHG77885.1"/>
    </source>
</evidence>
<keyword evidence="5" id="KW-0472">Membrane</keyword>
<keyword evidence="2" id="KW-1003">Cell membrane</keyword>
<evidence type="ECO:0000256" key="5">
    <source>
        <dbReference type="ARBA" id="ARBA00023136"/>
    </source>
</evidence>
<dbReference type="GO" id="GO:0016746">
    <property type="term" value="F:acyltransferase activity"/>
    <property type="evidence" value="ECO:0007669"/>
    <property type="project" value="UniProtKB-KW"/>
</dbReference>
<feature type="region of interest" description="Disordered" evidence="7">
    <location>
        <begin position="1"/>
        <end position="39"/>
    </location>
</feature>
<sequence length="370" mass="41006">MDGSGPGAGASASGRDGRYGANVDAGPQSSVFTPSSGARRDAYPRTNVAATSGFSWAPSQWPMAASLRLAWLATRLLPYRVLFGAGVAWGDLSRRVQPGRWRKTAEHLRRCFPELDAQAIDRLLRANARNYGIGVAEKLIGWWWPVSRLDRLLSGVHGVDVVRHVQQQCRGVLLLVLHTTTMDLCAALLRRQLIVDFTYQPAAHPVIEQAQRRGRTRRDIRPGDGSTPQHDVDTAPIQAHAVRHVIKRLRAGRCVWYAPDRYYAGKTHVIAPLFGQPAATITAASRLASMTGAAVVGLRFWRDRDGRYQLEFSAPWRDFPSADAVADATRINAWIEQAVRQHPAQYRWVHKRFRQPSCSAGHGVLIATTC</sequence>
<accession>A0A1M5MKX4</accession>
<protein>
    <submittedName>
        <fullName evidence="8">KDO2-lipid IV(A) lauroyltransferase</fullName>
    </submittedName>
</protein>
<proteinExistence type="predicted"/>
<dbReference type="STRING" id="490188.SAMN04488068_1318"/>
<keyword evidence="4 8" id="KW-0808">Transferase</keyword>
<dbReference type="AlphaFoldDB" id="A0A1M5MKX4"/>
<keyword evidence="6" id="KW-0012">Acyltransferase</keyword>
<dbReference type="Proteomes" id="UP000199758">
    <property type="component" value="Unassembled WGS sequence"/>
</dbReference>
<keyword evidence="3" id="KW-0997">Cell inner membrane</keyword>
<feature type="region of interest" description="Disordered" evidence="7">
    <location>
        <begin position="210"/>
        <end position="232"/>
    </location>
</feature>
<feature type="compositionally biased region" description="Polar residues" evidence="7">
    <location>
        <begin position="27"/>
        <end position="36"/>
    </location>
</feature>
<evidence type="ECO:0000256" key="7">
    <source>
        <dbReference type="SAM" id="MobiDB-lite"/>
    </source>
</evidence>
<organism evidence="8 9">
    <name type="scientific">Hydrocarboniphaga daqingensis</name>
    <dbReference type="NCBI Taxonomy" id="490188"/>
    <lineage>
        <taxon>Bacteria</taxon>
        <taxon>Pseudomonadati</taxon>
        <taxon>Pseudomonadota</taxon>
        <taxon>Gammaproteobacteria</taxon>
        <taxon>Nevskiales</taxon>
        <taxon>Nevskiaceae</taxon>
        <taxon>Hydrocarboniphaga</taxon>
    </lineage>
</organism>
<dbReference type="GO" id="GO:0005886">
    <property type="term" value="C:plasma membrane"/>
    <property type="evidence" value="ECO:0007669"/>
    <property type="project" value="UniProtKB-SubCell"/>
</dbReference>
<evidence type="ECO:0000256" key="6">
    <source>
        <dbReference type="ARBA" id="ARBA00023315"/>
    </source>
</evidence>
<dbReference type="InterPro" id="IPR004960">
    <property type="entry name" value="LipA_acyltrans"/>
</dbReference>
<evidence type="ECO:0000256" key="1">
    <source>
        <dbReference type="ARBA" id="ARBA00004533"/>
    </source>
</evidence>
<name>A0A1M5MKX4_9GAMM</name>
<reference evidence="8 9" key="1">
    <citation type="submission" date="2016-11" db="EMBL/GenBank/DDBJ databases">
        <authorList>
            <person name="Jaros S."/>
            <person name="Januszkiewicz K."/>
            <person name="Wedrychowicz H."/>
        </authorList>
    </citation>
    <scope>NUCLEOTIDE SEQUENCE [LARGE SCALE GENOMIC DNA]</scope>
    <source>
        <strain evidence="8 9">CGMCC 1.7049</strain>
    </source>
</reference>
<comment type="subcellular location">
    <subcellularLocation>
        <location evidence="1">Cell inner membrane</location>
    </subcellularLocation>
</comment>
<dbReference type="PANTHER" id="PTHR30606:SF9">
    <property type="entry name" value="LIPID A BIOSYNTHESIS LAUROYLTRANSFERASE"/>
    <property type="match status" value="1"/>
</dbReference>